<protein>
    <submittedName>
        <fullName evidence="1">Uncharacterized protein</fullName>
    </submittedName>
</protein>
<evidence type="ECO:0000313" key="1">
    <source>
        <dbReference type="EMBL" id="AXH00592.1"/>
    </source>
</evidence>
<organism evidence="1 2">
    <name type="scientific">Deinococcus wulumuqiensis</name>
    <dbReference type="NCBI Taxonomy" id="980427"/>
    <lineage>
        <taxon>Bacteria</taxon>
        <taxon>Thermotogati</taxon>
        <taxon>Deinococcota</taxon>
        <taxon>Deinococci</taxon>
        <taxon>Deinococcales</taxon>
        <taxon>Deinococcaceae</taxon>
        <taxon>Deinococcus</taxon>
    </lineage>
</organism>
<evidence type="ECO:0000313" key="2">
    <source>
        <dbReference type="Proteomes" id="UP000253744"/>
    </source>
</evidence>
<dbReference type="AlphaFoldDB" id="A0A345ILL9"/>
<name>A0A345ILL9_9DEIO</name>
<dbReference type="EMBL" id="CP031163">
    <property type="protein sequence ID" value="AXH00592.1"/>
    <property type="molecule type" value="Genomic_DNA"/>
</dbReference>
<sequence>MTGLILDTTTDAQGNLLVKLAGITANGKSGVTWIHQVKFSGSRTPAQVPAIGTPVMIDCVATQEVFTIRGQKASRVRILGKALVQITQPVQTRTHGKVTFLMNAANTFEFRAHLVRDAFVKRTKAGDVAEARLAVKDRAGKLHYFQGEAWQQVGTLMGRMRSGGEGTFTAILRRDRVGEKAFDVMEVLAVTFHSDRPTTPAPAAVVVHELAHAAD</sequence>
<reference evidence="1 2" key="1">
    <citation type="submission" date="2018-07" db="EMBL/GenBank/DDBJ databases">
        <title>Complete Genome and Methylome Analysis of Deinococcus wulumuqiensis NEB 479.</title>
        <authorList>
            <person name="Fomenkov A."/>
            <person name="Luyten Y."/>
            <person name="Vincze T."/>
            <person name="Anton B.P."/>
            <person name="Clark T."/>
            <person name="Roberts R.J."/>
            <person name="Morgan R.D."/>
        </authorList>
    </citation>
    <scope>NUCLEOTIDE SEQUENCE [LARGE SCALE GENOMIC DNA]</scope>
    <source>
        <strain evidence="1 2">NEB 479</strain>
        <plasmid evidence="2">Plasmid pdrdi</plasmid>
    </source>
</reference>
<keyword evidence="1" id="KW-0614">Plasmid</keyword>
<dbReference type="Proteomes" id="UP000253744">
    <property type="component" value="Plasmid pDrdI"/>
</dbReference>
<accession>A0A345ILL9</accession>
<gene>
    <name evidence="1" type="ORF">DVJ83_15600</name>
</gene>
<dbReference type="KEGG" id="dwu:DVJ83_15600"/>
<geneLocation type="plasmid" evidence="2">
    <name>pdrdi</name>
</geneLocation>
<proteinExistence type="predicted"/>